<evidence type="ECO:0000313" key="2">
    <source>
        <dbReference type="EMBL" id="KZZ91850.1"/>
    </source>
</evidence>
<organism evidence="2 3">
    <name type="scientific">Ascosphaera apis ARSEF 7405</name>
    <dbReference type="NCBI Taxonomy" id="392613"/>
    <lineage>
        <taxon>Eukaryota</taxon>
        <taxon>Fungi</taxon>
        <taxon>Dikarya</taxon>
        <taxon>Ascomycota</taxon>
        <taxon>Pezizomycotina</taxon>
        <taxon>Eurotiomycetes</taxon>
        <taxon>Eurotiomycetidae</taxon>
        <taxon>Onygenales</taxon>
        <taxon>Ascosphaeraceae</taxon>
        <taxon>Ascosphaera</taxon>
    </lineage>
</organism>
<gene>
    <name evidence="2" type="ORF">AAP_03069</name>
</gene>
<proteinExistence type="predicted"/>
<comment type="caution">
    <text evidence="2">The sequence shown here is derived from an EMBL/GenBank/DDBJ whole genome shotgun (WGS) entry which is preliminary data.</text>
</comment>
<feature type="compositionally biased region" description="Low complexity" evidence="1">
    <location>
        <begin position="1"/>
        <end position="23"/>
    </location>
</feature>
<feature type="region of interest" description="Disordered" evidence="1">
    <location>
        <begin position="1"/>
        <end position="57"/>
    </location>
</feature>
<sequence length="57" mass="5402">MGLASKLAAAKANAAQGGPPSGSFPGGPPPGYPPGGPPPGQYQPFSPNSGPPPVSVH</sequence>
<evidence type="ECO:0000256" key="1">
    <source>
        <dbReference type="SAM" id="MobiDB-lite"/>
    </source>
</evidence>
<evidence type="ECO:0000313" key="3">
    <source>
        <dbReference type="Proteomes" id="UP000242877"/>
    </source>
</evidence>
<name>A0A166NRA9_9EURO</name>
<reference evidence="2 3" key="1">
    <citation type="journal article" date="2016" name="Genome Biol. Evol.">
        <title>Divergent and convergent evolution of fungal pathogenicity.</title>
        <authorList>
            <person name="Shang Y."/>
            <person name="Xiao G."/>
            <person name="Zheng P."/>
            <person name="Cen K."/>
            <person name="Zhan S."/>
            <person name="Wang C."/>
        </authorList>
    </citation>
    <scope>NUCLEOTIDE SEQUENCE [LARGE SCALE GENOMIC DNA]</scope>
    <source>
        <strain evidence="2 3">ARSEF 7405</strain>
    </source>
</reference>
<dbReference type="AlphaFoldDB" id="A0A166NRA9"/>
<feature type="compositionally biased region" description="Pro residues" evidence="1">
    <location>
        <begin position="26"/>
        <end position="41"/>
    </location>
</feature>
<protein>
    <submittedName>
        <fullName evidence="2">Uncharacterized protein</fullName>
    </submittedName>
</protein>
<dbReference type="Proteomes" id="UP000242877">
    <property type="component" value="Unassembled WGS sequence"/>
</dbReference>
<keyword evidence="3" id="KW-1185">Reference proteome</keyword>
<dbReference type="VEuPathDB" id="FungiDB:AAP_03069"/>
<dbReference type="EMBL" id="AZGZ01000012">
    <property type="protein sequence ID" value="KZZ91850.1"/>
    <property type="molecule type" value="Genomic_DNA"/>
</dbReference>
<accession>A0A166NRA9</accession>